<dbReference type="GO" id="GO:0003700">
    <property type="term" value="F:DNA-binding transcription factor activity"/>
    <property type="evidence" value="ECO:0007669"/>
    <property type="project" value="InterPro"/>
</dbReference>
<dbReference type="Proteomes" id="UP000633219">
    <property type="component" value="Unassembled WGS sequence"/>
</dbReference>
<dbReference type="InterPro" id="IPR000835">
    <property type="entry name" value="HTH_MarR-typ"/>
</dbReference>
<accession>A0A937CNX1</accession>
<dbReference type="InterPro" id="IPR011991">
    <property type="entry name" value="ArsR-like_HTH"/>
</dbReference>
<comment type="caution">
    <text evidence="2">The sequence shown here is derived from an EMBL/GenBank/DDBJ whole genome shotgun (WGS) entry which is preliminary data.</text>
</comment>
<feature type="domain" description="HTH marR-type" evidence="1">
    <location>
        <begin position="11"/>
        <end position="144"/>
    </location>
</feature>
<gene>
    <name evidence="2" type="ORF">JJB09_06755</name>
</gene>
<dbReference type="Gene3D" id="1.10.10.10">
    <property type="entry name" value="Winged helix-like DNA-binding domain superfamily/Winged helix DNA-binding domain"/>
    <property type="match status" value="1"/>
</dbReference>
<dbReference type="PROSITE" id="PS50995">
    <property type="entry name" value="HTH_MARR_2"/>
    <property type="match status" value="1"/>
</dbReference>
<name>A0A937CNX1_9HYPH</name>
<keyword evidence="3" id="KW-1185">Reference proteome</keyword>
<dbReference type="AlphaFoldDB" id="A0A937CNX1"/>
<organism evidence="2 3">
    <name type="scientific">Rhizobium setariae</name>
    <dbReference type="NCBI Taxonomy" id="2801340"/>
    <lineage>
        <taxon>Bacteria</taxon>
        <taxon>Pseudomonadati</taxon>
        <taxon>Pseudomonadota</taxon>
        <taxon>Alphaproteobacteria</taxon>
        <taxon>Hyphomicrobiales</taxon>
        <taxon>Rhizobiaceae</taxon>
        <taxon>Rhizobium/Agrobacterium group</taxon>
        <taxon>Rhizobium</taxon>
    </lineage>
</organism>
<dbReference type="InterPro" id="IPR036388">
    <property type="entry name" value="WH-like_DNA-bd_sf"/>
</dbReference>
<dbReference type="SUPFAM" id="SSF46785">
    <property type="entry name" value="Winged helix' DNA-binding domain"/>
    <property type="match status" value="1"/>
</dbReference>
<dbReference type="RefSeq" id="WP_201655042.1">
    <property type="nucleotide sequence ID" value="NZ_JAEQNC010000003.1"/>
</dbReference>
<protein>
    <submittedName>
        <fullName evidence="2">MarR family transcriptional regulator</fullName>
    </submittedName>
</protein>
<dbReference type="CDD" id="cd00090">
    <property type="entry name" value="HTH_ARSR"/>
    <property type="match status" value="1"/>
</dbReference>
<evidence type="ECO:0000259" key="1">
    <source>
        <dbReference type="PROSITE" id="PS50995"/>
    </source>
</evidence>
<dbReference type="PANTHER" id="PTHR33164:SF43">
    <property type="entry name" value="HTH-TYPE TRANSCRIPTIONAL REPRESSOR YETL"/>
    <property type="match status" value="1"/>
</dbReference>
<proteinExistence type="predicted"/>
<dbReference type="PANTHER" id="PTHR33164">
    <property type="entry name" value="TRANSCRIPTIONAL REGULATOR, MARR FAMILY"/>
    <property type="match status" value="1"/>
</dbReference>
<evidence type="ECO:0000313" key="2">
    <source>
        <dbReference type="EMBL" id="MBL0371723.1"/>
    </source>
</evidence>
<sequence>MDPRTIQAQALTDIMLAIFRINGKLLAQGDTVSAPLGLTSARWQVLGAIALSDRPQSVPQIAETMGITRQGAQKQVNLLEADGLALAMPNPRHKRSPLYHLTEAGIGTFANINNRHTMWANRLSDGMATSDLQRTLEVMGSLEARLEIVDPLKASEP</sequence>
<dbReference type="InterPro" id="IPR039422">
    <property type="entry name" value="MarR/SlyA-like"/>
</dbReference>
<dbReference type="GO" id="GO:0006950">
    <property type="term" value="P:response to stress"/>
    <property type="evidence" value="ECO:0007669"/>
    <property type="project" value="TreeGrafter"/>
</dbReference>
<evidence type="ECO:0000313" key="3">
    <source>
        <dbReference type="Proteomes" id="UP000633219"/>
    </source>
</evidence>
<dbReference type="SMART" id="SM00347">
    <property type="entry name" value="HTH_MARR"/>
    <property type="match status" value="1"/>
</dbReference>
<dbReference type="InterPro" id="IPR036390">
    <property type="entry name" value="WH_DNA-bd_sf"/>
</dbReference>
<dbReference type="EMBL" id="JAEQNC010000003">
    <property type="protein sequence ID" value="MBL0371723.1"/>
    <property type="molecule type" value="Genomic_DNA"/>
</dbReference>
<reference evidence="2" key="1">
    <citation type="submission" date="2021-01" db="EMBL/GenBank/DDBJ databases">
        <title>Rhizobium sp. strain KVB221 16S ribosomal RNA gene Genome sequencing and assembly.</title>
        <authorList>
            <person name="Kang M."/>
        </authorList>
    </citation>
    <scope>NUCLEOTIDE SEQUENCE</scope>
    <source>
        <strain evidence="2">KVB221</strain>
    </source>
</reference>
<dbReference type="Pfam" id="PF12802">
    <property type="entry name" value="MarR_2"/>
    <property type="match status" value="1"/>
</dbReference>